<dbReference type="PANTHER" id="PTHR43162">
    <property type="match status" value="1"/>
</dbReference>
<sequence>MRETCVLPYGKYRAQTLGMTTKTIAVHGATGAQGAAISNRLAAAGWSVRPLNSRNADLSDIDSLVSAYTGADAVLVQLPLLFEPVVVRYAETILAALTKADIEQAVFNPATGLPPEPIGVPFIDARVHLMRELPGAVAYGTTIGPAGRYLENLLQPWSIQRITQGGEVAYPLRAGVPDEWVSLDDIGDRVAESLAGGMDDGVTLAAGPAAVTGDELAAAVGAAVGRPVRWVQVPPAEYGRLMAPVIGETAAEAVAGIYEQAAAAPPPPLPAELVWRTTTTPAQWTARQEWTA</sequence>
<organism evidence="2 3">
    <name type="scientific">Nocardia ninae NBRC 108245</name>
    <dbReference type="NCBI Taxonomy" id="1210091"/>
    <lineage>
        <taxon>Bacteria</taxon>
        <taxon>Bacillati</taxon>
        <taxon>Actinomycetota</taxon>
        <taxon>Actinomycetes</taxon>
        <taxon>Mycobacteriales</taxon>
        <taxon>Nocardiaceae</taxon>
        <taxon>Nocardia</taxon>
    </lineage>
</organism>
<gene>
    <name evidence="2" type="ORF">NN4_07930</name>
</gene>
<keyword evidence="3" id="KW-1185">Reference proteome</keyword>
<comment type="caution">
    <text evidence="2">The sequence shown here is derived from an EMBL/GenBank/DDBJ whole genome shotgun (WGS) entry which is preliminary data.</text>
</comment>
<dbReference type="EMBL" id="BJXA01000003">
    <property type="protein sequence ID" value="GEM36274.1"/>
    <property type="molecule type" value="Genomic_DNA"/>
</dbReference>
<dbReference type="InterPro" id="IPR036291">
    <property type="entry name" value="NAD(P)-bd_dom_sf"/>
</dbReference>
<evidence type="ECO:0000313" key="3">
    <source>
        <dbReference type="Proteomes" id="UP000321424"/>
    </source>
</evidence>
<accession>A0A511M6M1</accession>
<dbReference type="PANTHER" id="PTHR43162:SF1">
    <property type="entry name" value="PRESTALK A DIFFERENTIATION PROTEIN A"/>
    <property type="match status" value="1"/>
</dbReference>
<dbReference type="SUPFAM" id="SSF51735">
    <property type="entry name" value="NAD(P)-binding Rossmann-fold domains"/>
    <property type="match status" value="1"/>
</dbReference>
<feature type="domain" description="NmrA-like" evidence="1">
    <location>
        <begin position="56"/>
        <end position="255"/>
    </location>
</feature>
<dbReference type="AlphaFoldDB" id="A0A511M6M1"/>
<protein>
    <submittedName>
        <fullName evidence="2">Hydroxylase</fullName>
    </submittedName>
</protein>
<name>A0A511M6M1_9NOCA</name>
<dbReference type="InterPro" id="IPR008030">
    <property type="entry name" value="NmrA-like"/>
</dbReference>
<dbReference type="Gene3D" id="3.40.50.720">
    <property type="entry name" value="NAD(P)-binding Rossmann-like Domain"/>
    <property type="match status" value="1"/>
</dbReference>
<dbReference type="Pfam" id="PF05368">
    <property type="entry name" value="NmrA"/>
    <property type="match status" value="1"/>
</dbReference>
<reference evidence="2 3" key="1">
    <citation type="submission" date="2019-07" db="EMBL/GenBank/DDBJ databases">
        <title>Whole genome shotgun sequence of Nocardia ninae NBRC 108245.</title>
        <authorList>
            <person name="Hosoyama A."/>
            <person name="Uohara A."/>
            <person name="Ohji S."/>
            <person name="Ichikawa N."/>
        </authorList>
    </citation>
    <scope>NUCLEOTIDE SEQUENCE [LARGE SCALE GENOMIC DNA]</scope>
    <source>
        <strain evidence="2 3">NBRC 108245</strain>
    </source>
</reference>
<proteinExistence type="predicted"/>
<evidence type="ECO:0000313" key="2">
    <source>
        <dbReference type="EMBL" id="GEM36274.1"/>
    </source>
</evidence>
<evidence type="ECO:0000259" key="1">
    <source>
        <dbReference type="Pfam" id="PF05368"/>
    </source>
</evidence>
<dbReference type="Proteomes" id="UP000321424">
    <property type="component" value="Unassembled WGS sequence"/>
</dbReference>
<dbReference type="InterPro" id="IPR051604">
    <property type="entry name" value="Ergot_Alk_Oxidoreductase"/>
</dbReference>